<sequence length="466" mass="54141">MLTYVFENNGVPMYEQLYEFLKDDITKGILKTDEKLPSKRAFARNNGISTITVQNAYNQLQSEGYIYSLSKKGYYVANLCSLRKLSADTKLSLDIKLPPSEEECEINFSNNNIKPENFPFSVWSRLSREVMSQKSREVLIPSPTGGILELRESIAEHLKAFRGMLVDPNQIIVGAGTEYLYGLLIQLLGTKRNFCIENPGYKKLKSIYSQYGANCVLADIDRKGVTVQELNRVNAQIVHISPNHHFPTGITMPADRRYEILSWANETSDRYIIEDDYDSEFRLSGKIHPTLFSIDGCEKVIYMNTFSKTLTPTIRISYMVLPIDLANRFYLELSFYSCTVSNFEQYTLSLFINRGYFEKHINRMRLYYLRRRREVIELLYKSSLKDNMELIENESGLHFLMKLKTDIDDETIKRELLKRKIRISPLSDYYMTGTALHHHFVINYSSLDIKKLDMVFDTLNRVIKSK</sequence>
<dbReference type="SUPFAM" id="SSF53383">
    <property type="entry name" value="PLP-dependent transferases"/>
    <property type="match status" value="1"/>
</dbReference>
<dbReference type="Gene3D" id="3.40.640.10">
    <property type="entry name" value="Type I PLP-dependent aspartate aminotransferase-like (Major domain)"/>
    <property type="match status" value="1"/>
</dbReference>
<dbReference type="InterPro" id="IPR000524">
    <property type="entry name" value="Tscrpt_reg_HTH_GntR"/>
</dbReference>
<reference evidence="7 8" key="1">
    <citation type="submission" date="2016-10" db="EMBL/GenBank/DDBJ databases">
        <authorList>
            <person name="Varghese N."/>
            <person name="Submissions S."/>
        </authorList>
    </citation>
    <scope>NUCLEOTIDE SEQUENCE [LARGE SCALE GENOMIC DNA]</scope>
    <source>
        <strain evidence="7 8">22B</strain>
    </source>
</reference>
<evidence type="ECO:0000256" key="4">
    <source>
        <dbReference type="ARBA" id="ARBA00023125"/>
    </source>
</evidence>
<dbReference type="GO" id="GO:0003700">
    <property type="term" value="F:DNA-binding transcription factor activity"/>
    <property type="evidence" value="ECO:0007669"/>
    <property type="project" value="InterPro"/>
</dbReference>
<gene>
    <name evidence="7" type="ORF">SAMN04487865_101614</name>
</gene>
<dbReference type="PROSITE" id="PS50949">
    <property type="entry name" value="HTH_GNTR"/>
    <property type="match status" value="1"/>
</dbReference>
<dbReference type="GO" id="GO:0003677">
    <property type="term" value="F:DNA binding"/>
    <property type="evidence" value="ECO:0007669"/>
    <property type="project" value="UniProtKB-KW"/>
</dbReference>
<evidence type="ECO:0000313" key="8">
    <source>
        <dbReference type="Proteomes" id="UP000243374"/>
    </source>
</evidence>
<dbReference type="PANTHER" id="PTHR46577">
    <property type="entry name" value="HTH-TYPE TRANSCRIPTIONAL REGULATORY PROTEIN GABR"/>
    <property type="match status" value="1"/>
</dbReference>
<evidence type="ECO:0000256" key="2">
    <source>
        <dbReference type="ARBA" id="ARBA00022898"/>
    </source>
</evidence>
<keyword evidence="8" id="KW-1185">Reference proteome</keyword>
<proteinExistence type="inferred from homology"/>
<organism evidence="7 8">
    <name type="scientific">Succinivibrio dextrinosolvens</name>
    <dbReference type="NCBI Taxonomy" id="83771"/>
    <lineage>
        <taxon>Bacteria</taxon>
        <taxon>Pseudomonadati</taxon>
        <taxon>Pseudomonadota</taxon>
        <taxon>Gammaproteobacteria</taxon>
        <taxon>Aeromonadales</taxon>
        <taxon>Succinivibrionaceae</taxon>
        <taxon>Succinivibrio</taxon>
    </lineage>
</organism>
<evidence type="ECO:0000313" key="7">
    <source>
        <dbReference type="EMBL" id="SFK03060.1"/>
    </source>
</evidence>
<dbReference type="InterPro" id="IPR051446">
    <property type="entry name" value="HTH_trans_reg/aminotransferase"/>
</dbReference>
<dbReference type="SMART" id="SM00345">
    <property type="entry name" value="HTH_GNTR"/>
    <property type="match status" value="1"/>
</dbReference>
<dbReference type="InterPro" id="IPR036390">
    <property type="entry name" value="WH_DNA-bd_sf"/>
</dbReference>
<dbReference type="GO" id="GO:0030170">
    <property type="term" value="F:pyridoxal phosphate binding"/>
    <property type="evidence" value="ECO:0007669"/>
    <property type="project" value="InterPro"/>
</dbReference>
<accession>A0A662ZAK6</accession>
<dbReference type="RefSeq" id="WP_074840254.1">
    <property type="nucleotide sequence ID" value="NZ_CP047056.1"/>
</dbReference>
<dbReference type="InterPro" id="IPR015421">
    <property type="entry name" value="PyrdxlP-dep_Trfase_major"/>
</dbReference>
<protein>
    <submittedName>
        <fullName evidence="7">Transcriptional regulator, GntR family</fullName>
    </submittedName>
</protein>
<evidence type="ECO:0000259" key="6">
    <source>
        <dbReference type="PROSITE" id="PS50949"/>
    </source>
</evidence>
<dbReference type="Pfam" id="PF00155">
    <property type="entry name" value="Aminotran_1_2"/>
    <property type="match status" value="1"/>
</dbReference>
<keyword evidence="3" id="KW-0805">Transcription regulation</keyword>
<dbReference type="CDD" id="cd07377">
    <property type="entry name" value="WHTH_GntR"/>
    <property type="match status" value="1"/>
</dbReference>
<comment type="similarity">
    <text evidence="1">In the C-terminal section; belongs to the class-I pyridoxal-phosphate-dependent aminotransferase family.</text>
</comment>
<dbReference type="InterPro" id="IPR004839">
    <property type="entry name" value="Aminotransferase_I/II_large"/>
</dbReference>
<dbReference type="InterPro" id="IPR036388">
    <property type="entry name" value="WH-like_DNA-bd_sf"/>
</dbReference>
<dbReference type="Proteomes" id="UP000243374">
    <property type="component" value="Unassembled WGS sequence"/>
</dbReference>
<keyword evidence="2" id="KW-0663">Pyridoxal phosphate</keyword>
<feature type="domain" description="HTH gntR-type" evidence="6">
    <location>
        <begin position="11"/>
        <end position="79"/>
    </location>
</feature>
<dbReference type="PANTHER" id="PTHR46577:SF1">
    <property type="entry name" value="HTH-TYPE TRANSCRIPTIONAL REGULATORY PROTEIN GABR"/>
    <property type="match status" value="1"/>
</dbReference>
<evidence type="ECO:0000256" key="1">
    <source>
        <dbReference type="ARBA" id="ARBA00005384"/>
    </source>
</evidence>
<dbReference type="EMBL" id="FOSF01000016">
    <property type="protein sequence ID" value="SFK03060.1"/>
    <property type="molecule type" value="Genomic_DNA"/>
</dbReference>
<dbReference type="AlphaFoldDB" id="A0A662ZAK6"/>
<keyword evidence="4" id="KW-0238">DNA-binding</keyword>
<keyword evidence="5" id="KW-0804">Transcription</keyword>
<name>A0A662ZAK6_9GAMM</name>
<dbReference type="CDD" id="cd00609">
    <property type="entry name" value="AAT_like"/>
    <property type="match status" value="1"/>
</dbReference>
<evidence type="ECO:0000256" key="3">
    <source>
        <dbReference type="ARBA" id="ARBA00023015"/>
    </source>
</evidence>
<dbReference type="OrthoDB" id="9808770at2"/>
<dbReference type="Gene3D" id="1.10.10.10">
    <property type="entry name" value="Winged helix-like DNA-binding domain superfamily/Winged helix DNA-binding domain"/>
    <property type="match status" value="1"/>
</dbReference>
<dbReference type="InterPro" id="IPR015424">
    <property type="entry name" value="PyrdxlP-dep_Trfase"/>
</dbReference>
<evidence type="ECO:0000256" key="5">
    <source>
        <dbReference type="ARBA" id="ARBA00023163"/>
    </source>
</evidence>
<dbReference type="SUPFAM" id="SSF46785">
    <property type="entry name" value="Winged helix' DNA-binding domain"/>
    <property type="match status" value="1"/>
</dbReference>
<dbReference type="Pfam" id="PF00392">
    <property type="entry name" value="GntR"/>
    <property type="match status" value="1"/>
</dbReference>